<dbReference type="AlphaFoldDB" id="A0A1R3WU33"/>
<sequence>MSGSFGAGMAKITGVLATMALLLAVPLQARAENLTDAMIGAYNTSGLLEQNRALLRAADEDVAEAISTLRPVLEWSASASRSLSRSLSDVSPDVVKRNMSNAFVGLTADLLLFDSGGRRHAINAAKETVLATRQTLISIEQDVLLRAVAAYFNVVLQQQIVSLRENNLNLLDEELSATQDRFEVGEVTRTDVALAESRQAAARSNLVAARGDLDNARAEYLAAVGHEPQNLVQRLDLPGAPASSDAATAVAVRSHPDILAAQRQVTASEYNVRRAESAIGPKVALRGDVGMRENLTGSGYERDATVSLNLSQPIYQGGGLNAQVRRAMATRDSIRASLLTAQENVALNATNAYVRFDVARSSLSATGERIRAAQVAFDGIREEARLGARTTLDVLQAEQELLDARTEQLSARAEESIAAYQLLAAQGLLTVDHLNLAVQVYDPTLYYNMVKDAPSRISKQGRDLDRVLKALGKE</sequence>
<reference evidence="8 9" key="1">
    <citation type="submission" date="2017-01" db="EMBL/GenBank/DDBJ databases">
        <authorList>
            <person name="Mah S.A."/>
            <person name="Swanson W.J."/>
            <person name="Moy G.W."/>
            <person name="Vacquier V.D."/>
        </authorList>
    </citation>
    <scope>NUCLEOTIDE SEQUENCE [LARGE SCALE GENOMIC DNA]</scope>
    <source>
        <strain evidence="8 9">DSM 21219</strain>
    </source>
</reference>
<name>A0A1R3WU33_9RHOB</name>
<dbReference type="GO" id="GO:1990281">
    <property type="term" value="C:efflux pump complex"/>
    <property type="evidence" value="ECO:0007669"/>
    <property type="project" value="TreeGrafter"/>
</dbReference>
<dbReference type="PANTHER" id="PTHR30026:SF22">
    <property type="entry name" value="OUTER MEMBRANE EFFLUX PROTEIN"/>
    <property type="match status" value="1"/>
</dbReference>
<evidence type="ECO:0000313" key="9">
    <source>
        <dbReference type="Proteomes" id="UP000192455"/>
    </source>
</evidence>
<evidence type="ECO:0000256" key="5">
    <source>
        <dbReference type="ARBA" id="ARBA00022692"/>
    </source>
</evidence>
<dbReference type="STRING" id="515897.SAMN05421849_1582"/>
<keyword evidence="9" id="KW-1185">Reference proteome</keyword>
<evidence type="ECO:0000256" key="1">
    <source>
        <dbReference type="ARBA" id="ARBA00004442"/>
    </source>
</evidence>
<dbReference type="PANTHER" id="PTHR30026">
    <property type="entry name" value="OUTER MEMBRANE PROTEIN TOLC"/>
    <property type="match status" value="1"/>
</dbReference>
<dbReference type="GO" id="GO:0009279">
    <property type="term" value="C:cell outer membrane"/>
    <property type="evidence" value="ECO:0007669"/>
    <property type="project" value="UniProtKB-SubCell"/>
</dbReference>
<keyword evidence="7" id="KW-0998">Cell outer membrane</keyword>
<dbReference type="GO" id="GO:0015288">
    <property type="term" value="F:porin activity"/>
    <property type="evidence" value="ECO:0007669"/>
    <property type="project" value="TreeGrafter"/>
</dbReference>
<dbReference type="NCBIfam" id="TIGR01844">
    <property type="entry name" value="type_I_sec_TolC"/>
    <property type="match status" value="1"/>
</dbReference>
<dbReference type="Pfam" id="PF02321">
    <property type="entry name" value="OEP"/>
    <property type="match status" value="2"/>
</dbReference>
<keyword evidence="5" id="KW-0812">Transmembrane</keyword>
<keyword evidence="6" id="KW-0472">Membrane</keyword>
<comment type="similarity">
    <text evidence="2">Belongs to the outer membrane factor (OMF) (TC 1.B.17) family.</text>
</comment>
<dbReference type="InterPro" id="IPR003423">
    <property type="entry name" value="OMP_efflux"/>
</dbReference>
<comment type="subcellular location">
    <subcellularLocation>
        <location evidence="1">Cell outer membrane</location>
    </subcellularLocation>
</comment>
<dbReference type="RefSeq" id="WP_083946098.1">
    <property type="nucleotide sequence ID" value="NZ_FTPS01000001.1"/>
</dbReference>
<dbReference type="Gene3D" id="1.20.1600.10">
    <property type="entry name" value="Outer membrane efflux proteins (OEP)"/>
    <property type="match status" value="1"/>
</dbReference>
<accession>A0A1R3WU33</accession>
<dbReference type="Proteomes" id="UP000192455">
    <property type="component" value="Unassembled WGS sequence"/>
</dbReference>
<organism evidence="8 9">
    <name type="scientific">Pontibaca methylaminivorans</name>
    <dbReference type="NCBI Taxonomy" id="515897"/>
    <lineage>
        <taxon>Bacteria</taxon>
        <taxon>Pseudomonadati</taxon>
        <taxon>Pseudomonadota</taxon>
        <taxon>Alphaproteobacteria</taxon>
        <taxon>Rhodobacterales</taxon>
        <taxon>Roseobacteraceae</taxon>
        <taxon>Pontibaca</taxon>
    </lineage>
</organism>
<keyword evidence="3" id="KW-0813">Transport</keyword>
<dbReference type="EMBL" id="FTPS01000001">
    <property type="protein sequence ID" value="SIT81936.1"/>
    <property type="molecule type" value="Genomic_DNA"/>
</dbReference>
<dbReference type="InterPro" id="IPR051906">
    <property type="entry name" value="TolC-like"/>
</dbReference>
<dbReference type="SUPFAM" id="SSF56954">
    <property type="entry name" value="Outer membrane efflux proteins (OEP)"/>
    <property type="match status" value="1"/>
</dbReference>
<proteinExistence type="inferred from homology"/>
<evidence type="ECO:0000256" key="6">
    <source>
        <dbReference type="ARBA" id="ARBA00023136"/>
    </source>
</evidence>
<evidence type="ECO:0000256" key="2">
    <source>
        <dbReference type="ARBA" id="ARBA00007613"/>
    </source>
</evidence>
<dbReference type="InterPro" id="IPR010130">
    <property type="entry name" value="T1SS_OMP_TolC"/>
</dbReference>
<gene>
    <name evidence="8" type="ORF">SAMN05421849_1582</name>
</gene>
<protein>
    <submittedName>
        <fullName evidence="8">Outer membrane protein</fullName>
    </submittedName>
</protein>
<dbReference type="GO" id="GO:0015562">
    <property type="term" value="F:efflux transmembrane transporter activity"/>
    <property type="evidence" value="ECO:0007669"/>
    <property type="project" value="InterPro"/>
</dbReference>
<evidence type="ECO:0000256" key="3">
    <source>
        <dbReference type="ARBA" id="ARBA00022448"/>
    </source>
</evidence>
<evidence type="ECO:0000313" key="8">
    <source>
        <dbReference type="EMBL" id="SIT81936.1"/>
    </source>
</evidence>
<keyword evidence="4" id="KW-1134">Transmembrane beta strand</keyword>
<evidence type="ECO:0000256" key="4">
    <source>
        <dbReference type="ARBA" id="ARBA00022452"/>
    </source>
</evidence>
<evidence type="ECO:0000256" key="7">
    <source>
        <dbReference type="ARBA" id="ARBA00023237"/>
    </source>
</evidence>